<keyword evidence="3" id="KW-1185">Reference proteome</keyword>
<dbReference type="KEGG" id="manr:MPAN_012260"/>
<dbReference type="PANTHER" id="PTHR32060:SF30">
    <property type="entry name" value="CARBOXY-TERMINAL PROCESSING PROTEASE CTPA"/>
    <property type="match status" value="1"/>
</dbReference>
<dbReference type="Gene3D" id="3.90.226.10">
    <property type="entry name" value="2-enoyl-CoA Hydratase, Chain A, domain 1"/>
    <property type="match status" value="1"/>
</dbReference>
<organism evidence="2 3">
    <name type="scientific">Mariniplasma anaerobium</name>
    <dbReference type="NCBI Taxonomy" id="2735436"/>
    <lineage>
        <taxon>Bacteria</taxon>
        <taxon>Bacillati</taxon>
        <taxon>Mycoplasmatota</taxon>
        <taxon>Mollicutes</taxon>
        <taxon>Acholeplasmatales</taxon>
        <taxon>Acholeplasmataceae</taxon>
        <taxon>Mariniplasma</taxon>
    </lineage>
</organism>
<dbReference type="GO" id="GO:0006508">
    <property type="term" value="P:proteolysis"/>
    <property type="evidence" value="ECO:0007669"/>
    <property type="project" value="InterPro"/>
</dbReference>
<feature type="domain" description="Tail specific protease" evidence="1">
    <location>
        <begin position="178"/>
        <end position="381"/>
    </location>
</feature>
<dbReference type="GO" id="GO:0004175">
    <property type="term" value="F:endopeptidase activity"/>
    <property type="evidence" value="ECO:0007669"/>
    <property type="project" value="TreeGrafter"/>
</dbReference>
<evidence type="ECO:0000259" key="1">
    <source>
        <dbReference type="SMART" id="SM00245"/>
    </source>
</evidence>
<protein>
    <submittedName>
        <fullName evidence="2">Peptidase S41</fullName>
    </submittedName>
</protein>
<dbReference type="PANTHER" id="PTHR32060">
    <property type="entry name" value="TAIL-SPECIFIC PROTEASE"/>
    <property type="match status" value="1"/>
</dbReference>
<dbReference type="RefSeq" id="WP_176238850.1">
    <property type="nucleotide sequence ID" value="NZ_AP024412.1"/>
</dbReference>
<dbReference type="Proteomes" id="UP000620133">
    <property type="component" value="Chromosome"/>
</dbReference>
<dbReference type="SMART" id="SM00245">
    <property type="entry name" value="TSPc"/>
    <property type="match status" value="1"/>
</dbReference>
<dbReference type="SUPFAM" id="SSF47090">
    <property type="entry name" value="PGBD-like"/>
    <property type="match status" value="1"/>
</dbReference>
<evidence type="ECO:0000313" key="3">
    <source>
        <dbReference type="Proteomes" id="UP000620133"/>
    </source>
</evidence>
<dbReference type="Gene3D" id="2.30.42.10">
    <property type="match status" value="1"/>
</dbReference>
<dbReference type="AlphaFoldDB" id="A0A7U9TGZ5"/>
<dbReference type="GO" id="GO:0030288">
    <property type="term" value="C:outer membrane-bounded periplasmic space"/>
    <property type="evidence" value="ECO:0007669"/>
    <property type="project" value="TreeGrafter"/>
</dbReference>
<dbReference type="Pfam" id="PF03572">
    <property type="entry name" value="Peptidase_S41"/>
    <property type="match status" value="1"/>
</dbReference>
<sequence length="498" mass="56076">MENRKIGILFFASVLLAFFAGYQVQTFLVTNEPEPFLDVYAEITEALDRYYYYDLEQGEKDAAFVAQMEAIVNSYAEQNNDPYTRLSAAALNVAPTGDESYVGLGITITTQDNGLRVEDVLFQGPSFTKLYPNDLIIGVMDQTTAIYFEDLDDSTLWTSYLAGEVDEVKSLIVLQPNLNEVTIDITYEEILTPTAYAKSIDADIAYIKITEFSGYIQDVTEGTAKVFSDVLNSLEDDILVDETDTLILDLRNNPGGSLTALHNQGSQGLIPGITQQLLIRNVETPLFSMINKINLQEDYLGGLSVAKPYDIKVLVNEHSASAAEVLAAALSVNGGYELYGNYTYGKDVYQNTVLLETINTIRYYLTYTEGNWLYDGDKKVSEYPLDVNLIEQTGYLGLSNLYFDGDLSIDDVSAYLVRFQEFLNVYFELDGISMIRTDGYFDQTTEDYILLFQQEQSLLQTSILDMQTANHMFNLLKTYQQDLTYDNQVEQVIDLIRS</sequence>
<dbReference type="EMBL" id="AP024412">
    <property type="protein sequence ID" value="BCR36333.1"/>
    <property type="molecule type" value="Genomic_DNA"/>
</dbReference>
<dbReference type="Gene3D" id="3.30.750.44">
    <property type="match status" value="1"/>
</dbReference>
<dbReference type="SUPFAM" id="SSF52096">
    <property type="entry name" value="ClpP/crotonase"/>
    <property type="match status" value="1"/>
</dbReference>
<reference evidence="2" key="1">
    <citation type="submission" date="2021-01" db="EMBL/GenBank/DDBJ databases">
        <title>Draft genome sequence of Acholeplasmataceae bacterium strain Mahy22.</title>
        <authorList>
            <person name="Watanabe M."/>
            <person name="Kojima H."/>
            <person name="Fukui M."/>
        </authorList>
    </citation>
    <scope>NUCLEOTIDE SEQUENCE</scope>
    <source>
        <strain evidence="2">Mahy22</strain>
    </source>
</reference>
<evidence type="ECO:0000313" key="2">
    <source>
        <dbReference type="EMBL" id="BCR36333.1"/>
    </source>
</evidence>
<gene>
    <name evidence="2" type="ORF">MPAN_012260</name>
</gene>
<accession>A0A7U9TGZ5</accession>
<dbReference type="InterPro" id="IPR036365">
    <property type="entry name" value="PGBD-like_sf"/>
</dbReference>
<dbReference type="GO" id="GO:0007165">
    <property type="term" value="P:signal transduction"/>
    <property type="evidence" value="ECO:0007669"/>
    <property type="project" value="TreeGrafter"/>
</dbReference>
<dbReference type="InterPro" id="IPR029045">
    <property type="entry name" value="ClpP/crotonase-like_dom_sf"/>
</dbReference>
<proteinExistence type="predicted"/>
<dbReference type="InterPro" id="IPR005151">
    <property type="entry name" value="Tail-specific_protease"/>
</dbReference>
<dbReference type="InterPro" id="IPR036034">
    <property type="entry name" value="PDZ_sf"/>
</dbReference>
<dbReference type="GO" id="GO:0008236">
    <property type="term" value="F:serine-type peptidase activity"/>
    <property type="evidence" value="ECO:0007669"/>
    <property type="project" value="InterPro"/>
</dbReference>
<name>A0A7U9TGZ5_9MOLU</name>